<dbReference type="SUPFAM" id="SSF54909">
    <property type="entry name" value="Dimeric alpha+beta barrel"/>
    <property type="match status" value="1"/>
</dbReference>
<evidence type="ECO:0000313" key="2">
    <source>
        <dbReference type="Proteomes" id="UP000886687"/>
    </source>
</evidence>
<accession>A0A9E4K3R7</accession>
<keyword evidence="1" id="KW-0503">Monooxygenase</keyword>
<name>A0A9E4K3R7_9GAMM</name>
<dbReference type="EMBL" id="JAEPDI010000005">
    <property type="protein sequence ID" value="MCG7939102.1"/>
    <property type="molecule type" value="Genomic_DNA"/>
</dbReference>
<dbReference type="AlphaFoldDB" id="A0A9E4K3R7"/>
<sequence>MKKRVIIKSKVKEGVVDRLMPFLEHNLSNVRGFSGCLKVGVLFDSESGSMIFDEEWLSLERHRSYLDSIANNGVMDELISYLESPPEVNYYDLLDL</sequence>
<reference evidence="1" key="1">
    <citation type="journal article" date="2021" name="Proc. Natl. Acad. Sci. U.S.A.">
        <title>Global biogeography of chemosynthetic symbionts reveals both localized and globally distributed symbiont groups. .</title>
        <authorList>
            <person name="Osvatic J.T."/>
            <person name="Wilkins L.G.E."/>
            <person name="Leibrecht L."/>
            <person name="Leray M."/>
            <person name="Zauner S."/>
            <person name="Polzin J."/>
            <person name="Camacho Y."/>
            <person name="Gros O."/>
            <person name="van Gils J.A."/>
            <person name="Eisen J.A."/>
            <person name="Petersen J.M."/>
            <person name="Yuen B."/>
        </authorList>
    </citation>
    <scope>NUCLEOTIDE SEQUENCE</scope>
    <source>
        <strain evidence="1">MAGL173</strain>
    </source>
</reference>
<comment type="caution">
    <text evidence="1">The sequence shown here is derived from an EMBL/GenBank/DDBJ whole genome shotgun (WGS) entry which is preliminary data.</text>
</comment>
<protein>
    <submittedName>
        <fullName evidence="1">Antibiotic biosynthesis monooxygenase</fullName>
    </submittedName>
</protein>
<dbReference type="GO" id="GO:0004497">
    <property type="term" value="F:monooxygenase activity"/>
    <property type="evidence" value="ECO:0007669"/>
    <property type="project" value="UniProtKB-KW"/>
</dbReference>
<gene>
    <name evidence="1" type="ORF">JAZ04_09645</name>
</gene>
<proteinExistence type="predicted"/>
<dbReference type="InterPro" id="IPR011008">
    <property type="entry name" value="Dimeric_a/b-barrel"/>
</dbReference>
<dbReference type="Proteomes" id="UP000886687">
    <property type="component" value="Unassembled WGS sequence"/>
</dbReference>
<dbReference type="Gene3D" id="3.30.70.100">
    <property type="match status" value="1"/>
</dbReference>
<organism evidence="1 2">
    <name type="scientific">Candidatus Thiodiazotropha lotti</name>
    <dbReference type="NCBI Taxonomy" id="2792787"/>
    <lineage>
        <taxon>Bacteria</taxon>
        <taxon>Pseudomonadati</taxon>
        <taxon>Pseudomonadota</taxon>
        <taxon>Gammaproteobacteria</taxon>
        <taxon>Chromatiales</taxon>
        <taxon>Sedimenticolaceae</taxon>
        <taxon>Candidatus Thiodiazotropha</taxon>
    </lineage>
</organism>
<evidence type="ECO:0000313" key="1">
    <source>
        <dbReference type="EMBL" id="MCG7939102.1"/>
    </source>
</evidence>
<keyword evidence="1" id="KW-0560">Oxidoreductase</keyword>